<keyword evidence="2" id="KW-1185">Reference proteome</keyword>
<dbReference type="InterPro" id="IPR028958">
    <property type="entry name" value="Imm42"/>
</dbReference>
<proteinExistence type="predicted"/>
<dbReference type="EMBL" id="JFGV01000090">
    <property type="protein sequence ID" value="EYU13377.1"/>
    <property type="molecule type" value="Genomic_DNA"/>
</dbReference>
<name>A0A022PB25_9GAMM</name>
<dbReference type="PATRIC" id="fig|1393736.3.peg.4222"/>
<sequence>MIYGDPFYFSLQFDVVESWNSSDGFWKNGIFFFYLDGHKIFDLLDVFELKTTFSFYLNMKIDELVCNDVNIEPVSLYRNAENYFTGDGENLIEGLFDMTCTPMGDNGYYVYFMKTSHNDRFVWSNDDGKTINETLLPSGTVSSVIKKLSNS</sequence>
<reference evidence="1 2" key="1">
    <citation type="submission" date="2014-03" db="EMBL/GenBank/DDBJ databases">
        <title>Draft Genome of Photorhabdus luminescens BA1, an Egyptian Isolate.</title>
        <authorList>
            <person name="Ghazal S."/>
            <person name="Hurst S.G.IV."/>
            <person name="Morris K."/>
            <person name="Thomas K."/>
            <person name="Tisa L.S."/>
        </authorList>
    </citation>
    <scope>NUCLEOTIDE SEQUENCE [LARGE SCALE GENOMIC DNA]</scope>
    <source>
        <strain evidence="1 2">BA1</strain>
    </source>
</reference>
<dbReference type="RefSeq" id="WP_036782940.1">
    <property type="nucleotide sequence ID" value="NZ_CAWLTM010000025.1"/>
</dbReference>
<accession>A0A022PB25</accession>
<evidence type="ECO:0000313" key="1">
    <source>
        <dbReference type="EMBL" id="EYU13377.1"/>
    </source>
</evidence>
<dbReference type="Proteomes" id="UP000023464">
    <property type="component" value="Unassembled WGS sequence"/>
</dbReference>
<comment type="caution">
    <text evidence="1">The sequence shown here is derived from an EMBL/GenBank/DDBJ whole genome shotgun (WGS) entry which is preliminary data.</text>
</comment>
<dbReference type="Pfam" id="PF15593">
    <property type="entry name" value="Imm42"/>
    <property type="match status" value="1"/>
</dbReference>
<gene>
    <name evidence="1" type="ORF">BA1DRAFT_04145</name>
</gene>
<evidence type="ECO:0000313" key="2">
    <source>
        <dbReference type="Proteomes" id="UP000023464"/>
    </source>
</evidence>
<protein>
    <submittedName>
        <fullName evidence="1">Immunity protein 23</fullName>
    </submittedName>
</protein>
<organism evidence="1 2">
    <name type="scientific">Photorhabdus aegyptia</name>
    <dbReference type="NCBI Taxonomy" id="2805098"/>
    <lineage>
        <taxon>Bacteria</taxon>
        <taxon>Pseudomonadati</taxon>
        <taxon>Pseudomonadota</taxon>
        <taxon>Gammaproteobacteria</taxon>
        <taxon>Enterobacterales</taxon>
        <taxon>Morganellaceae</taxon>
        <taxon>Photorhabdus</taxon>
    </lineage>
</organism>
<dbReference type="AlphaFoldDB" id="A0A022PB25"/>